<protein>
    <submittedName>
        <fullName evidence="2">Uncharacterized protein</fullName>
    </submittedName>
</protein>
<gene>
    <name evidence="2" type="ORF">P171DRAFT_103224</name>
</gene>
<keyword evidence="3" id="KW-1185">Reference proteome</keyword>
<name>A0A9P4PCI0_9PLEO</name>
<feature type="transmembrane region" description="Helical" evidence="1">
    <location>
        <begin position="100"/>
        <end position="125"/>
    </location>
</feature>
<evidence type="ECO:0000313" key="3">
    <source>
        <dbReference type="Proteomes" id="UP000799764"/>
    </source>
</evidence>
<dbReference type="Proteomes" id="UP000799764">
    <property type="component" value="Unassembled WGS sequence"/>
</dbReference>
<comment type="caution">
    <text evidence="2">The sequence shown here is derived from an EMBL/GenBank/DDBJ whole genome shotgun (WGS) entry which is preliminary data.</text>
</comment>
<dbReference type="AlphaFoldDB" id="A0A9P4PCI0"/>
<reference evidence="2" key="1">
    <citation type="journal article" date="2020" name="Stud. Mycol.">
        <title>101 Dothideomycetes genomes: a test case for predicting lifestyles and emergence of pathogens.</title>
        <authorList>
            <person name="Haridas S."/>
            <person name="Albert R."/>
            <person name="Binder M."/>
            <person name="Bloem J."/>
            <person name="Labutti K."/>
            <person name="Salamov A."/>
            <person name="Andreopoulos B."/>
            <person name="Baker S."/>
            <person name="Barry K."/>
            <person name="Bills G."/>
            <person name="Bluhm B."/>
            <person name="Cannon C."/>
            <person name="Castanera R."/>
            <person name="Culley D."/>
            <person name="Daum C."/>
            <person name="Ezra D."/>
            <person name="Gonzalez J."/>
            <person name="Henrissat B."/>
            <person name="Kuo A."/>
            <person name="Liang C."/>
            <person name="Lipzen A."/>
            <person name="Lutzoni F."/>
            <person name="Magnuson J."/>
            <person name="Mondo S."/>
            <person name="Nolan M."/>
            <person name="Ohm R."/>
            <person name="Pangilinan J."/>
            <person name="Park H.-J."/>
            <person name="Ramirez L."/>
            <person name="Alfaro M."/>
            <person name="Sun H."/>
            <person name="Tritt A."/>
            <person name="Yoshinaga Y."/>
            <person name="Zwiers L.-H."/>
            <person name="Turgeon B."/>
            <person name="Goodwin S."/>
            <person name="Spatafora J."/>
            <person name="Crous P."/>
            <person name="Grigoriev I."/>
        </authorList>
    </citation>
    <scope>NUCLEOTIDE SEQUENCE</scope>
    <source>
        <strain evidence="2">CBS 690.94</strain>
    </source>
</reference>
<feature type="transmembrane region" description="Helical" evidence="1">
    <location>
        <begin position="57"/>
        <end position="80"/>
    </location>
</feature>
<evidence type="ECO:0000256" key="1">
    <source>
        <dbReference type="SAM" id="Phobius"/>
    </source>
</evidence>
<organism evidence="2 3">
    <name type="scientific">Karstenula rhodostoma CBS 690.94</name>
    <dbReference type="NCBI Taxonomy" id="1392251"/>
    <lineage>
        <taxon>Eukaryota</taxon>
        <taxon>Fungi</taxon>
        <taxon>Dikarya</taxon>
        <taxon>Ascomycota</taxon>
        <taxon>Pezizomycotina</taxon>
        <taxon>Dothideomycetes</taxon>
        <taxon>Pleosporomycetidae</taxon>
        <taxon>Pleosporales</taxon>
        <taxon>Massarineae</taxon>
        <taxon>Didymosphaeriaceae</taxon>
        <taxon>Karstenula</taxon>
    </lineage>
</organism>
<dbReference type="EMBL" id="MU001507">
    <property type="protein sequence ID" value="KAF2440564.1"/>
    <property type="molecule type" value="Genomic_DNA"/>
</dbReference>
<keyword evidence="1" id="KW-0472">Membrane</keyword>
<keyword evidence="1" id="KW-0812">Transmembrane</keyword>
<evidence type="ECO:0000313" key="2">
    <source>
        <dbReference type="EMBL" id="KAF2440564.1"/>
    </source>
</evidence>
<accession>A0A9P4PCI0</accession>
<keyword evidence="1" id="KW-1133">Transmembrane helix</keyword>
<sequence length="150" mass="16657">MYQRAHPALPCSSLQSMGFGVSRTTNPGQQSFWITRLSGSTGPADTDKPGFQQFLSFFLGFSVSRFLVLALALALALGFQNNTHGWRIGWEYGGHEWPCIQSMVIVLFFAVDIVVVMVMVLVAYATGRPTAKTVKACDMQGKERNWFAWV</sequence>
<proteinExistence type="predicted"/>